<dbReference type="Proteomes" id="UP000070284">
    <property type="component" value="Unassembled WGS sequence"/>
</dbReference>
<evidence type="ECO:0000313" key="2">
    <source>
        <dbReference type="Proteomes" id="UP000070284"/>
    </source>
</evidence>
<gene>
    <name evidence="1" type="ORF">AKJ65_00620</name>
</gene>
<proteinExistence type="predicted"/>
<accession>A0A133UNJ5</accession>
<protein>
    <submittedName>
        <fullName evidence="1">Uncharacterized protein</fullName>
    </submittedName>
</protein>
<sequence length="73" mass="8389">MLAVRRKNREVAGHSNYLNIPKPIEVGEESTIVVGPLLLADPKGEISKDELKDFFEEIVAPTWYQWRQEHGNE</sequence>
<dbReference type="AlphaFoldDB" id="A0A133UNJ5"/>
<organism evidence="1 2">
    <name type="scientific">candidate division MSBL1 archaeon SCGC-AAA259E19</name>
    <dbReference type="NCBI Taxonomy" id="1698264"/>
    <lineage>
        <taxon>Archaea</taxon>
        <taxon>Methanobacteriati</taxon>
        <taxon>Methanobacteriota</taxon>
        <taxon>candidate division MSBL1</taxon>
    </lineage>
</organism>
<reference evidence="1 2" key="1">
    <citation type="journal article" date="2016" name="Sci. Rep.">
        <title>Metabolic traits of an uncultured archaeal lineage -MSBL1- from brine pools of the Red Sea.</title>
        <authorList>
            <person name="Mwirichia R."/>
            <person name="Alam I."/>
            <person name="Rashid M."/>
            <person name="Vinu M."/>
            <person name="Ba-Alawi W."/>
            <person name="Anthony Kamau A."/>
            <person name="Kamanda Ngugi D."/>
            <person name="Goker M."/>
            <person name="Klenk H.P."/>
            <person name="Bajic V."/>
            <person name="Stingl U."/>
        </authorList>
    </citation>
    <scope>NUCLEOTIDE SEQUENCE [LARGE SCALE GENOMIC DNA]</scope>
    <source>
        <strain evidence="1">SCGC-AAA259E19</strain>
    </source>
</reference>
<dbReference type="EMBL" id="LHXO01000004">
    <property type="protein sequence ID" value="KXA95804.1"/>
    <property type="molecule type" value="Genomic_DNA"/>
</dbReference>
<keyword evidence="2" id="KW-1185">Reference proteome</keyword>
<name>A0A133UNJ5_9EURY</name>
<comment type="caution">
    <text evidence="1">The sequence shown here is derived from an EMBL/GenBank/DDBJ whole genome shotgun (WGS) entry which is preliminary data.</text>
</comment>
<evidence type="ECO:0000313" key="1">
    <source>
        <dbReference type="EMBL" id="KXA95804.1"/>
    </source>
</evidence>